<dbReference type="InterPro" id="IPR013025">
    <property type="entry name" value="Ribosomal_uL23-like"/>
</dbReference>
<evidence type="ECO:0000313" key="6">
    <source>
        <dbReference type="Proteomes" id="UP000253934"/>
    </source>
</evidence>
<accession>A0A369KR72</accession>
<gene>
    <name evidence="4" type="primary">rplW</name>
    <name evidence="5" type="ORF">DCC88_06825</name>
</gene>
<dbReference type="GO" id="GO:0005840">
    <property type="term" value="C:ribosome"/>
    <property type="evidence" value="ECO:0007669"/>
    <property type="project" value="UniProtKB-KW"/>
</dbReference>
<keyword evidence="4" id="KW-0694">RNA-binding</keyword>
<dbReference type="GO" id="GO:0003735">
    <property type="term" value="F:structural constituent of ribosome"/>
    <property type="evidence" value="ECO:0007669"/>
    <property type="project" value="InterPro"/>
</dbReference>
<dbReference type="GO" id="GO:0006412">
    <property type="term" value="P:translation"/>
    <property type="evidence" value="ECO:0007669"/>
    <property type="project" value="UniProtKB-UniRule"/>
</dbReference>
<evidence type="ECO:0000256" key="2">
    <source>
        <dbReference type="ARBA" id="ARBA00022980"/>
    </source>
</evidence>
<dbReference type="PANTHER" id="PTHR11620">
    <property type="entry name" value="60S RIBOSOMAL PROTEIN L23A"/>
    <property type="match status" value="1"/>
</dbReference>
<reference evidence="5" key="1">
    <citation type="submission" date="2018-04" db="EMBL/GenBank/DDBJ databases">
        <title>Draft genome sequence of the Candidatus Spirobacillus cienkowskii, a pathogen of freshwater Daphnia species, reconstructed from hemolymph metagenomic reads.</title>
        <authorList>
            <person name="Bresciani L."/>
            <person name="Lemos L.N."/>
            <person name="Wale N."/>
            <person name="Lin J.Y."/>
            <person name="Fernandes G.R."/>
            <person name="Duffy M.A."/>
            <person name="Rodrigues J.M."/>
        </authorList>
    </citation>
    <scope>NUCLEOTIDE SEQUENCE [LARGE SCALE GENOMIC DNA]</scope>
    <source>
        <strain evidence="5">Binning01</strain>
    </source>
</reference>
<evidence type="ECO:0000256" key="3">
    <source>
        <dbReference type="ARBA" id="ARBA00023274"/>
    </source>
</evidence>
<evidence type="ECO:0000256" key="4">
    <source>
        <dbReference type="HAMAP-Rule" id="MF_01369"/>
    </source>
</evidence>
<dbReference type="SUPFAM" id="SSF54189">
    <property type="entry name" value="Ribosomal proteins S24e, L23 and L15e"/>
    <property type="match status" value="1"/>
</dbReference>
<sequence length="112" mass="12063">MNMRSDYVIKGSVLSEKSYALLEKKVYTLKVDLKATKADIKAAVKDVFGVDVASVNTAILRGRVVRKARSKKGGASNVKLPNIKKAFIRLKDGQELPAPVMAAADSEQASNA</sequence>
<keyword evidence="4" id="KW-0699">rRNA-binding</keyword>
<evidence type="ECO:0000256" key="1">
    <source>
        <dbReference type="ARBA" id="ARBA00006700"/>
    </source>
</evidence>
<organism evidence="5 6">
    <name type="scientific">Spirobacillus cienkowskii</name>
    <dbReference type="NCBI Taxonomy" id="495820"/>
    <lineage>
        <taxon>Bacteria</taxon>
        <taxon>Pseudomonadati</taxon>
        <taxon>Bdellovibrionota</taxon>
        <taxon>Oligoflexia</taxon>
        <taxon>Silvanigrellales</taxon>
        <taxon>Spirobacillus</taxon>
    </lineage>
</organism>
<dbReference type="HAMAP" id="MF_01369_B">
    <property type="entry name" value="Ribosomal_uL23_B"/>
    <property type="match status" value="1"/>
</dbReference>
<evidence type="ECO:0000313" key="5">
    <source>
        <dbReference type="EMBL" id="RDB36092.1"/>
    </source>
</evidence>
<keyword evidence="6" id="KW-1185">Reference proteome</keyword>
<comment type="similarity">
    <text evidence="1 4">Belongs to the universal ribosomal protein uL23 family.</text>
</comment>
<keyword evidence="2 4" id="KW-0689">Ribosomal protein</keyword>
<name>A0A369KR72_9BACT</name>
<protein>
    <recommendedName>
        <fullName evidence="4">Large ribosomal subunit protein uL23</fullName>
    </recommendedName>
</protein>
<comment type="function">
    <text evidence="4">One of the early assembly proteins it binds 23S rRNA. One of the proteins that surrounds the polypeptide exit tunnel on the outside of the ribosome. Forms the main docking site for trigger factor binding to the ribosome.</text>
</comment>
<dbReference type="GO" id="GO:1990904">
    <property type="term" value="C:ribonucleoprotein complex"/>
    <property type="evidence" value="ECO:0007669"/>
    <property type="project" value="UniProtKB-KW"/>
</dbReference>
<comment type="subunit">
    <text evidence="4">Part of the 50S ribosomal subunit. Contacts protein L29, and trigger factor when it is bound to the ribosome.</text>
</comment>
<dbReference type="EMBL" id="QOVW01000067">
    <property type="protein sequence ID" value="RDB36092.1"/>
    <property type="molecule type" value="Genomic_DNA"/>
</dbReference>
<dbReference type="Proteomes" id="UP000253934">
    <property type="component" value="Unassembled WGS sequence"/>
</dbReference>
<dbReference type="Gene3D" id="3.30.70.330">
    <property type="match status" value="1"/>
</dbReference>
<dbReference type="AlphaFoldDB" id="A0A369KR72"/>
<dbReference type="InterPro" id="IPR012677">
    <property type="entry name" value="Nucleotide-bd_a/b_plait_sf"/>
</dbReference>
<proteinExistence type="inferred from homology"/>
<dbReference type="Pfam" id="PF00276">
    <property type="entry name" value="Ribosomal_L23"/>
    <property type="match status" value="1"/>
</dbReference>
<comment type="caution">
    <text evidence="5">The sequence shown here is derived from an EMBL/GenBank/DDBJ whole genome shotgun (WGS) entry which is preliminary data.</text>
</comment>
<dbReference type="GO" id="GO:0019843">
    <property type="term" value="F:rRNA binding"/>
    <property type="evidence" value="ECO:0007669"/>
    <property type="project" value="UniProtKB-UniRule"/>
</dbReference>
<keyword evidence="3 4" id="KW-0687">Ribonucleoprotein</keyword>
<dbReference type="InterPro" id="IPR012678">
    <property type="entry name" value="Ribosomal_uL23/eL15/eS24_sf"/>
</dbReference>